<organism evidence="1 2">
    <name type="scientific">Mesorhizobium neociceri</name>
    <dbReference type="NCBI Taxonomy" id="1307853"/>
    <lineage>
        <taxon>Bacteria</taxon>
        <taxon>Pseudomonadati</taxon>
        <taxon>Pseudomonadota</taxon>
        <taxon>Alphaproteobacteria</taxon>
        <taxon>Hyphomicrobiales</taxon>
        <taxon>Phyllobacteriaceae</taxon>
        <taxon>Mesorhizobium</taxon>
    </lineage>
</organism>
<gene>
    <name evidence="1" type="ORF">H0241_23300</name>
</gene>
<evidence type="ECO:0000313" key="2">
    <source>
        <dbReference type="Proteomes" id="UP000558284"/>
    </source>
</evidence>
<keyword evidence="2" id="KW-1185">Reference proteome</keyword>
<dbReference type="AlphaFoldDB" id="A0A838BB63"/>
<dbReference type="EMBL" id="JACDTY010000013">
    <property type="protein sequence ID" value="MBA1143151.1"/>
    <property type="molecule type" value="Genomic_DNA"/>
</dbReference>
<dbReference type="InterPro" id="IPR010385">
    <property type="entry name" value="DUF982"/>
</dbReference>
<sequence length="103" mass="10694">MSRFLPLTIKFVDCSSMTVSSIADARKALGGTWKNKEAAAYKAAVRLVDDALNGTCRPDIAFAAFKNAAAQQGLLKPSKPSAALSILDELASPDGAKGQPKAG</sequence>
<protein>
    <submittedName>
        <fullName evidence="1">DUF982 domain-containing protein</fullName>
    </submittedName>
</protein>
<proteinExistence type="predicted"/>
<name>A0A838BB63_9HYPH</name>
<evidence type="ECO:0000313" key="1">
    <source>
        <dbReference type="EMBL" id="MBA1143151.1"/>
    </source>
</evidence>
<dbReference type="Pfam" id="PF06169">
    <property type="entry name" value="DUF982"/>
    <property type="match status" value="1"/>
</dbReference>
<dbReference type="Proteomes" id="UP000558284">
    <property type="component" value="Unassembled WGS sequence"/>
</dbReference>
<comment type="caution">
    <text evidence="1">The sequence shown here is derived from an EMBL/GenBank/DDBJ whole genome shotgun (WGS) entry which is preliminary data.</text>
</comment>
<dbReference type="RefSeq" id="WP_181060186.1">
    <property type="nucleotide sequence ID" value="NZ_JACDTY010000013.1"/>
</dbReference>
<dbReference type="Gene3D" id="6.10.250.730">
    <property type="match status" value="1"/>
</dbReference>
<accession>A0A838BB63</accession>
<reference evidence="1 2" key="1">
    <citation type="submission" date="2020-07" db="EMBL/GenBank/DDBJ databases">
        <title>Definition of the novel symbiovar canariense within Mesorhizobium novociceri, a new species of genus Mesorhizobium nodulating Cicer canariense in the Caldera de Taburiente National Park (La Palma, Canary Islands).</title>
        <authorList>
            <person name="Leon-Barrios M."/>
            <person name="Perez-Yepez J."/>
            <person name="Flores-Felix J.D."/>
            <person name="Ramirez-Baena M.H."/>
            <person name="Pulido-Suarez L."/>
            <person name="Igual J.M."/>
            <person name="Velazquez E."/>
            <person name="Peix A."/>
        </authorList>
    </citation>
    <scope>NUCLEOTIDE SEQUENCE [LARGE SCALE GENOMIC DNA]</scope>
    <source>
        <strain evidence="1 2">CCANP35</strain>
    </source>
</reference>